<dbReference type="RefSeq" id="WP_319831974.1">
    <property type="nucleotide sequence ID" value="NZ_CP138858.1"/>
</dbReference>
<organism evidence="1 2">
    <name type="scientific">Coraliomargarita algicola</name>
    <dbReference type="NCBI Taxonomy" id="3092156"/>
    <lineage>
        <taxon>Bacteria</taxon>
        <taxon>Pseudomonadati</taxon>
        <taxon>Verrucomicrobiota</taxon>
        <taxon>Opitutia</taxon>
        <taxon>Puniceicoccales</taxon>
        <taxon>Coraliomargaritaceae</taxon>
        <taxon>Coraliomargarita</taxon>
    </lineage>
</organism>
<proteinExistence type="predicted"/>
<sequence length="502" mass="58471">MSQTAPTPQTFAVADAWKPLPMSFWRIEEAQHFLRRVGFSATPEAVTAALRDSPKAYLHTAFQPGMDMQKSTELSEFEATAHERHRHIYKNVEDEEERRQLRQELQREESELFRNFAMDWFNLARQPEYSAQEKFVVFLQDIFVVEQSKVKDTALLFSMQQTLRQGIHSDYPDLCKKVSREPAMVRYLDLIQNTARKPNENFARELFELFTLGEGNYSEADIKEASRAFTGYRIKNRYHFYLEKKLQDKTHKTIFEQTGNWDGDDVIDLTFQQPAARTFLIRELIKFYLTEKPVPEPYIEALGDQWAEHNFSLRYLIETFFQSRLFFHPAYRGNMVKSPIHFYIGLCQDLRLDVAPFEARVLRSMATMGQTFYNPPNVRGWLYGEHWINSTTISARRQLVDYLFAKLNEKNLNANEQLALKNAREAGRGNFLVTQERLQQVLSLAPNDLAQHFTTYFITAPSRATYLDALHSIVGDTQDEGAAQRVRHAIIALLQSPAYNLC</sequence>
<protein>
    <submittedName>
        <fullName evidence="1">DUF1800 family protein</fullName>
    </submittedName>
</protein>
<evidence type="ECO:0000313" key="1">
    <source>
        <dbReference type="EMBL" id="WPJ95072.1"/>
    </source>
</evidence>
<dbReference type="Pfam" id="PF08811">
    <property type="entry name" value="DUF1800"/>
    <property type="match status" value="1"/>
</dbReference>
<dbReference type="EMBL" id="CP138858">
    <property type="protein sequence ID" value="WPJ95072.1"/>
    <property type="molecule type" value="Genomic_DNA"/>
</dbReference>
<dbReference type="Proteomes" id="UP001324993">
    <property type="component" value="Chromosome"/>
</dbReference>
<evidence type="ECO:0000313" key="2">
    <source>
        <dbReference type="Proteomes" id="UP001324993"/>
    </source>
</evidence>
<accession>A0ABZ0RGC2</accession>
<keyword evidence="2" id="KW-1185">Reference proteome</keyword>
<gene>
    <name evidence="1" type="ORF">SH580_16720</name>
</gene>
<name>A0ABZ0RGC2_9BACT</name>
<reference evidence="1 2" key="1">
    <citation type="submission" date="2023-11" db="EMBL/GenBank/DDBJ databases">
        <title>Coraliomargarita sp. nov., isolated from marine algae.</title>
        <authorList>
            <person name="Lee J.K."/>
            <person name="Baek J.H."/>
            <person name="Kim J.M."/>
            <person name="Choi D.G."/>
            <person name="Jeon C.O."/>
        </authorList>
    </citation>
    <scope>NUCLEOTIDE SEQUENCE [LARGE SCALE GENOMIC DNA]</scope>
    <source>
        <strain evidence="1 2">J2-16</strain>
    </source>
</reference>
<dbReference type="InterPro" id="IPR014917">
    <property type="entry name" value="DUF1800"/>
</dbReference>